<gene>
    <name evidence="4" type="ORF">IPP58_06410</name>
</gene>
<protein>
    <recommendedName>
        <fullName evidence="3">Response regulatory domain-containing protein</fullName>
    </recommendedName>
</protein>
<dbReference type="SUPFAM" id="SSF52172">
    <property type="entry name" value="CheY-like"/>
    <property type="match status" value="1"/>
</dbReference>
<feature type="transmembrane region" description="Helical" evidence="2">
    <location>
        <begin position="55"/>
        <end position="73"/>
    </location>
</feature>
<organism evidence="4 5">
    <name type="scientific">Candidatus Geothrix skivensis</name>
    <dbReference type="NCBI Taxonomy" id="2954439"/>
    <lineage>
        <taxon>Bacteria</taxon>
        <taxon>Pseudomonadati</taxon>
        <taxon>Acidobacteriota</taxon>
        <taxon>Holophagae</taxon>
        <taxon>Holophagales</taxon>
        <taxon>Holophagaceae</taxon>
        <taxon>Geothrix</taxon>
    </lineage>
</organism>
<dbReference type="Proteomes" id="UP000886657">
    <property type="component" value="Unassembled WGS sequence"/>
</dbReference>
<feature type="transmembrane region" description="Helical" evidence="2">
    <location>
        <begin position="85"/>
        <end position="105"/>
    </location>
</feature>
<feature type="transmembrane region" description="Helical" evidence="2">
    <location>
        <begin position="111"/>
        <end position="132"/>
    </location>
</feature>
<dbReference type="InterPro" id="IPR001789">
    <property type="entry name" value="Sig_transdc_resp-reg_receiver"/>
</dbReference>
<keyword evidence="2" id="KW-0812">Transmembrane</keyword>
<proteinExistence type="predicted"/>
<name>A0A9D7XL00_9BACT</name>
<accession>A0A9D7XL00</accession>
<keyword evidence="2" id="KW-1133">Transmembrane helix</keyword>
<keyword evidence="2" id="KW-0472">Membrane</keyword>
<dbReference type="InterPro" id="IPR011006">
    <property type="entry name" value="CheY-like_superfamily"/>
</dbReference>
<evidence type="ECO:0000313" key="4">
    <source>
        <dbReference type="EMBL" id="MBK9796114.1"/>
    </source>
</evidence>
<dbReference type="GO" id="GO:0000160">
    <property type="term" value="P:phosphorelay signal transduction system"/>
    <property type="evidence" value="ECO:0007669"/>
    <property type="project" value="InterPro"/>
</dbReference>
<feature type="transmembrane region" description="Helical" evidence="2">
    <location>
        <begin position="144"/>
        <end position="162"/>
    </location>
</feature>
<dbReference type="InterPro" id="IPR035965">
    <property type="entry name" value="PAS-like_dom_sf"/>
</dbReference>
<dbReference type="EMBL" id="JADKIO010000005">
    <property type="protein sequence ID" value="MBK9796114.1"/>
    <property type="molecule type" value="Genomic_DNA"/>
</dbReference>
<feature type="transmembrane region" description="Helical" evidence="2">
    <location>
        <begin position="6"/>
        <end position="23"/>
    </location>
</feature>
<evidence type="ECO:0000256" key="1">
    <source>
        <dbReference type="PROSITE-ProRule" id="PRU00169"/>
    </source>
</evidence>
<reference evidence="4" key="1">
    <citation type="submission" date="2020-10" db="EMBL/GenBank/DDBJ databases">
        <title>Connecting structure to function with the recovery of over 1000 high-quality activated sludge metagenome-assembled genomes encoding full-length rRNA genes using long-read sequencing.</title>
        <authorList>
            <person name="Singleton C.M."/>
            <person name="Petriglieri F."/>
            <person name="Kristensen J.M."/>
            <person name="Kirkegaard R.H."/>
            <person name="Michaelsen T.Y."/>
            <person name="Andersen M.H."/>
            <person name="Karst S.M."/>
            <person name="Dueholm M.S."/>
            <person name="Nielsen P.H."/>
            <person name="Albertsen M."/>
        </authorList>
    </citation>
    <scope>NUCLEOTIDE SEQUENCE</scope>
    <source>
        <strain evidence="4">Skiv_18-Q3-R9-52_MAXAC.067</strain>
    </source>
</reference>
<feature type="transmembrane region" description="Helical" evidence="2">
    <location>
        <begin position="30"/>
        <end position="49"/>
    </location>
</feature>
<feature type="domain" description="Response regulatory" evidence="3">
    <location>
        <begin position="544"/>
        <end position="657"/>
    </location>
</feature>
<evidence type="ECO:0000259" key="3">
    <source>
        <dbReference type="PROSITE" id="PS50110"/>
    </source>
</evidence>
<comment type="caution">
    <text evidence="4">The sequence shown here is derived from an EMBL/GenBank/DDBJ whole genome shotgun (WGS) entry which is preliminary data.</text>
</comment>
<comment type="caution">
    <text evidence="1">Lacks conserved residue(s) required for the propagation of feature annotation.</text>
</comment>
<sequence>MPLADLIAALLLPVPPWLGFWLFRRKGNVGLSYGYFLGGILTVLALPWGRLVGSSVPTSQLGGALFGFTLFLQAQREGVQGIRRLAMGVGGATGVLLLLLLRLHLPWQEILHFWAGAALEALLWLLFSDLAYRLTRGRQLEVRMPVVGAATLGLGALVQMLLPAGLPRLTWSAALLAGLLLGLVALQQLRWLRAQGAWVEGRGEGLRLALALLEQKKATGLPQLSLGLEAHQPMWLVDAQGRILESNGPLSQLAGLPRQRLRGYALDAIFQGGDAGVWEGLRSQLLQYGCAAMQAAQVSDDGSFRQVGLEASTFDRGMALVWITDPSAGSLTLSGGGLHESGGGEDARRKRANALLALSAAIGRFRAGSTGDLSPSAAALVGAAAARLDPASEPAVPPVQVEVRVALARVLARLQRLLPAGGSMHLEAADLSLAMDPEVLERIATHLALHAIEGSRSARLALILEPVYLGRRMFGLLHVRQEVGKPHLVRTLFGLGWLRQSVMDAGGLLELDQDAKGGIRPRIYLPTATQALAIDLERALQGRRVWVVDQDPLAREALLALVQLGGGLGLAFEDLRSLLRSTRGMQQPDVLVLERTAQLERFHRSMRTFQKDPVPTLVMGLGHPLPLNPSALGLSRLGFLEKPFRPEAFLEAVMALLSRPDGSNPGLL</sequence>
<dbReference type="SUPFAM" id="SSF55785">
    <property type="entry name" value="PYP-like sensor domain (PAS domain)"/>
    <property type="match status" value="1"/>
</dbReference>
<dbReference type="AlphaFoldDB" id="A0A9D7XL00"/>
<dbReference type="PROSITE" id="PS50110">
    <property type="entry name" value="RESPONSE_REGULATORY"/>
    <property type="match status" value="1"/>
</dbReference>
<evidence type="ECO:0000256" key="2">
    <source>
        <dbReference type="SAM" id="Phobius"/>
    </source>
</evidence>
<evidence type="ECO:0000313" key="5">
    <source>
        <dbReference type="Proteomes" id="UP000886657"/>
    </source>
</evidence>